<dbReference type="Gene3D" id="1.10.150.240">
    <property type="entry name" value="Putative phosphatase, domain 2"/>
    <property type="match status" value="1"/>
</dbReference>
<dbReference type="Proteomes" id="UP000468591">
    <property type="component" value="Unassembled WGS sequence"/>
</dbReference>
<dbReference type="GO" id="GO:0006281">
    <property type="term" value="P:DNA repair"/>
    <property type="evidence" value="ECO:0007669"/>
    <property type="project" value="TreeGrafter"/>
</dbReference>
<proteinExistence type="inferred from homology"/>
<evidence type="ECO:0000256" key="1">
    <source>
        <dbReference type="ARBA" id="ARBA00000830"/>
    </source>
</evidence>
<dbReference type="GO" id="GO:0008967">
    <property type="term" value="F:phosphoglycolate phosphatase activity"/>
    <property type="evidence" value="ECO:0007669"/>
    <property type="project" value="UniProtKB-EC"/>
</dbReference>
<evidence type="ECO:0000313" key="6">
    <source>
        <dbReference type="Proteomes" id="UP000468591"/>
    </source>
</evidence>
<dbReference type="PANTHER" id="PTHR43434:SF1">
    <property type="entry name" value="PHOSPHOGLYCOLATE PHOSPHATASE"/>
    <property type="match status" value="1"/>
</dbReference>
<gene>
    <name evidence="5" type="ORF">GV827_02325</name>
</gene>
<dbReference type="InterPro" id="IPR036412">
    <property type="entry name" value="HAD-like_sf"/>
</dbReference>
<reference evidence="5 6" key="1">
    <citation type="submission" date="2020-01" db="EMBL/GenBank/DDBJ databases">
        <title>Sulfitobacter sediminilitoris sp. nov., isolated from a tidal flat.</title>
        <authorList>
            <person name="Park S."/>
            <person name="Yoon J.-H."/>
        </authorList>
    </citation>
    <scope>NUCLEOTIDE SEQUENCE [LARGE SCALE GENOMIC DNA]</scope>
    <source>
        <strain evidence="5 6">JBTF-M27</strain>
    </source>
</reference>
<comment type="pathway">
    <text evidence="2">Organic acid metabolism; glycolate biosynthesis; glycolate from 2-phosphoglycolate: step 1/1.</text>
</comment>
<name>A0A6P0C7Y3_9RHOB</name>
<dbReference type="InterPro" id="IPR023198">
    <property type="entry name" value="PGP-like_dom2"/>
</dbReference>
<dbReference type="EC" id="3.1.3.18" evidence="4"/>
<dbReference type="SFLD" id="SFLDS00003">
    <property type="entry name" value="Haloacid_Dehalogenase"/>
    <property type="match status" value="1"/>
</dbReference>
<dbReference type="InterPro" id="IPR023214">
    <property type="entry name" value="HAD_sf"/>
</dbReference>
<dbReference type="PANTHER" id="PTHR43434">
    <property type="entry name" value="PHOSPHOGLYCOLATE PHOSPHATASE"/>
    <property type="match status" value="1"/>
</dbReference>
<dbReference type="SFLD" id="SFLDG01129">
    <property type="entry name" value="C1.5:_HAD__Beta-PGM__Phosphata"/>
    <property type="match status" value="1"/>
</dbReference>
<evidence type="ECO:0000256" key="4">
    <source>
        <dbReference type="ARBA" id="ARBA00013078"/>
    </source>
</evidence>
<keyword evidence="5" id="KW-0378">Hydrolase</keyword>
<dbReference type="Pfam" id="PF00702">
    <property type="entry name" value="Hydrolase"/>
    <property type="match status" value="1"/>
</dbReference>
<comment type="caution">
    <text evidence="5">The sequence shown here is derived from an EMBL/GenBank/DDBJ whole genome shotgun (WGS) entry which is preliminary data.</text>
</comment>
<dbReference type="EMBL" id="JAABNT010000001">
    <property type="protein sequence ID" value="NEK21238.1"/>
    <property type="molecule type" value="Genomic_DNA"/>
</dbReference>
<dbReference type="InterPro" id="IPR050155">
    <property type="entry name" value="HAD-like_hydrolase_sf"/>
</dbReference>
<evidence type="ECO:0000256" key="3">
    <source>
        <dbReference type="ARBA" id="ARBA00006171"/>
    </source>
</evidence>
<dbReference type="InterPro" id="IPR006439">
    <property type="entry name" value="HAD-SF_hydro_IA"/>
</dbReference>
<organism evidence="5 6">
    <name type="scientific">Sulfitobacter sediminilitoris</name>
    <dbReference type="NCBI Taxonomy" id="2698830"/>
    <lineage>
        <taxon>Bacteria</taxon>
        <taxon>Pseudomonadati</taxon>
        <taxon>Pseudomonadota</taxon>
        <taxon>Alphaproteobacteria</taxon>
        <taxon>Rhodobacterales</taxon>
        <taxon>Roseobacteraceae</taxon>
        <taxon>Sulfitobacter</taxon>
    </lineage>
</organism>
<accession>A0A6P0C7Y3</accession>
<comment type="similarity">
    <text evidence="3">Belongs to the HAD-like hydrolase superfamily. CbbY/CbbZ/Gph/YieH family.</text>
</comment>
<dbReference type="GO" id="GO:0005829">
    <property type="term" value="C:cytosol"/>
    <property type="evidence" value="ECO:0007669"/>
    <property type="project" value="TreeGrafter"/>
</dbReference>
<dbReference type="AlphaFoldDB" id="A0A6P0C7Y3"/>
<dbReference type="NCBIfam" id="TIGR01549">
    <property type="entry name" value="HAD-SF-IA-v1"/>
    <property type="match status" value="1"/>
</dbReference>
<keyword evidence="6" id="KW-1185">Reference proteome</keyword>
<dbReference type="SUPFAM" id="SSF56784">
    <property type="entry name" value="HAD-like"/>
    <property type="match status" value="1"/>
</dbReference>
<dbReference type="Gene3D" id="3.40.50.1000">
    <property type="entry name" value="HAD superfamily/HAD-like"/>
    <property type="match status" value="1"/>
</dbReference>
<dbReference type="CDD" id="cd01427">
    <property type="entry name" value="HAD_like"/>
    <property type="match status" value="1"/>
</dbReference>
<evidence type="ECO:0000256" key="2">
    <source>
        <dbReference type="ARBA" id="ARBA00004818"/>
    </source>
</evidence>
<sequence length="242" mass="25451">MDMMDIKGLCFDKDGTLFDFAATWEAWAKAFLLRLSAGDMATATRIGNTIEFDMIREKFAPTSVVIAGTAKEVADALLPHVPHLSPAALLEVLNEEAERAPQRPAVPLAPLLSEFRAQGLRLGLATNDAESPARAHLAQAGVTEMFDFIAGYDSGFGGKPAPGQLLAFAAHVGLMPDQVVMVGDSTHDLQAGRAAGMTTIGVLTGPATQDQLAGLADAILPDIGHLPSWLATRNAAEPRPAS</sequence>
<evidence type="ECO:0000313" key="5">
    <source>
        <dbReference type="EMBL" id="NEK21238.1"/>
    </source>
</evidence>
<comment type="catalytic activity">
    <reaction evidence="1">
        <text>2-phosphoglycolate + H2O = glycolate + phosphate</text>
        <dbReference type="Rhea" id="RHEA:14369"/>
        <dbReference type="ChEBI" id="CHEBI:15377"/>
        <dbReference type="ChEBI" id="CHEBI:29805"/>
        <dbReference type="ChEBI" id="CHEBI:43474"/>
        <dbReference type="ChEBI" id="CHEBI:58033"/>
        <dbReference type="EC" id="3.1.3.18"/>
    </reaction>
</comment>
<protein>
    <recommendedName>
        <fullName evidence="4">phosphoglycolate phosphatase</fullName>
        <ecNumber evidence="4">3.1.3.18</ecNumber>
    </recommendedName>
</protein>